<feature type="non-terminal residue" evidence="1">
    <location>
        <position position="45"/>
    </location>
</feature>
<dbReference type="Proteomes" id="UP000029120">
    <property type="component" value="Unassembled WGS sequence"/>
</dbReference>
<proteinExistence type="predicted"/>
<organism evidence="1 2">
    <name type="scientific">Arabis alpina</name>
    <name type="common">Alpine rock-cress</name>
    <dbReference type="NCBI Taxonomy" id="50452"/>
    <lineage>
        <taxon>Eukaryota</taxon>
        <taxon>Viridiplantae</taxon>
        <taxon>Streptophyta</taxon>
        <taxon>Embryophyta</taxon>
        <taxon>Tracheophyta</taxon>
        <taxon>Spermatophyta</taxon>
        <taxon>Magnoliopsida</taxon>
        <taxon>eudicotyledons</taxon>
        <taxon>Gunneridae</taxon>
        <taxon>Pentapetalae</taxon>
        <taxon>rosids</taxon>
        <taxon>malvids</taxon>
        <taxon>Brassicales</taxon>
        <taxon>Brassicaceae</taxon>
        <taxon>Arabideae</taxon>
        <taxon>Arabis</taxon>
    </lineage>
</organism>
<accession>A0A087FWN4</accession>
<sequence>MEGTNPVLRLVLAGQKPFYKHHTIWKDKQLLDMYIKLAELEMNRE</sequence>
<dbReference type="AlphaFoldDB" id="A0A087FWN4"/>
<reference evidence="2" key="1">
    <citation type="journal article" date="2015" name="Nat. Plants">
        <title>Genome expansion of Arabis alpina linked with retrotransposition and reduced symmetric DNA methylation.</title>
        <authorList>
            <person name="Willing E.M."/>
            <person name="Rawat V."/>
            <person name="Mandakova T."/>
            <person name="Maumus F."/>
            <person name="James G.V."/>
            <person name="Nordstroem K.J."/>
            <person name="Becker C."/>
            <person name="Warthmann N."/>
            <person name="Chica C."/>
            <person name="Szarzynska B."/>
            <person name="Zytnicki M."/>
            <person name="Albani M.C."/>
            <person name="Kiefer C."/>
            <person name="Bergonzi S."/>
            <person name="Castaings L."/>
            <person name="Mateos J.L."/>
            <person name="Berns M.C."/>
            <person name="Bujdoso N."/>
            <person name="Piofczyk T."/>
            <person name="de Lorenzo L."/>
            <person name="Barrero-Sicilia C."/>
            <person name="Mateos I."/>
            <person name="Piednoel M."/>
            <person name="Hagmann J."/>
            <person name="Chen-Min-Tao R."/>
            <person name="Iglesias-Fernandez R."/>
            <person name="Schuster S.C."/>
            <person name="Alonso-Blanco C."/>
            <person name="Roudier F."/>
            <person name="Carbonero P."/>
            <person name="Paz-Ares J."/>
            <person name="Davis S.J."/>
            <person name="Pecinka A."/>
            <person name="Quesneville H."/>
            <person name="Colot V."/>
            <person name="Lysak M.A."/>
            <person name="Weigel D."/>
            <person name="Coupland G."/>
            <person name="Schneeberger K."/>
        </authorList>
    </citation>
    <scope>NUCLEOTIDE SEQUENCE [LARGE SCALE GENOMIC DNA]</scope>
    <source>
        <strain evidence="2">cv. Pajares</strain>
    </source>
</reference>
<keyword evidence="2" id="KW-1185">Reference proteome</keyword>
<protein>
    <submittedName>
        <fullName evidence="1">Uncharacterized protein</fullName>
    </submittedName>
</protein>
<gene>
    <name evidence="1" type="ORF">AALP_AAs49875U000100</name>
</gene>
<name>A0A087FWN4_ARAAL</name>
<dbReference type="Gramene" id="KFK22036">
    <property type="protein sequence ID" value="KFK22036"/>
    <property type="gene ID" value="AALP_AAs49875U000100"/>
</dbReference>
<evidence type="ECO:0000313" key="1">
    <source>
        <dbReference type="EMBL" id="KFK22036.1"/>
    </source>
</evidence>
<dbReference type="EMBL" id="KL993255">
    <property type="protein sequence ID" value="KFK22036.1"/>
    <property type="molecule type" value="Genomic_DNA"/>
</dbReference>
<evidence type="ECO:0000313" key="2">
    <source>
        <dbReference type="Proteomes" id="UP000029120"/>
    </source>
</evidence>